<evidence type="ECO:0000256" key="2">
    <source>
        <dbReference type="ARBA" id="ARBA00022598"/>
    </source>
</evidence>
<evidence type="ECO:0000256" key="8">
    <source>
        <dbReference type="ARBA" id="ARBA00037993"/>
    </source>
</evidence>
<name>A0A2K8L4A8_MARES</name>
<accession>A0A2K8L4A8</accession>
<comment type="cofactor">
    <cofactor evidence="11">
        <name>Zn(2+)</name>
        <dbReference type="ChEBI" id="CHEBI:29105"/>
    </cofactor>
    <text evidence="11">Binds 1 zinc ion per subunit.</text>
</comment>
<dbReference type="InterPro" id="IPR018317">
    <property type="entry name" value="QueC"/>
</dbReference>
<dbReference type="PANTHER" id="PTHR42914">
    <property type="entry name" value="7-CYANO-7-DEAZAGUANINE SYNTHASE"/>
    <property type="match status" value="1"/>
</dbReference>
<comment type="pathway">
    <text evidence="1 11">Purine metabolism; 7-cyano-7-deazaguanine biosynthesis.</text>
</comment>
<sequence>MSKAKAVVLLSGGLDSSTALAWAVKEMGWQCHTVAFDYGQRHRIELAASEHVARFFGVTDHRTISVDMRTIGHSALTSDMPVPKDEAGGAEVPTTYVPARNLIFLSLAAGLAETVGATKLVIGANVVDYSGYPDCRPEFLEAFARCARIGTQIGAEGGTLDIEAPLINLGKSEIISMGLKLGLDYGLTRSCYDPLSDGMPCGHCDSCHYRKIGFAELGISDPLPYPDH</sequence>
<keyword evidence="6 11" id="KW-0862">Zinc</keyword>
<evidence type="ECO:0000256" key="9">
    <source>
        <dbReference type="ARBA" id="ARBA00039149"/>
    </source>
</evidence>
<feature type="binding site" evidence="11">
    <location>
        <begin position="10"/>
        <end position="20"/>
    </location>
    <ligand>
        <name>ATP</name>
        <dbReference type="ChEBI" id="CHEBI:30616"/>
    </ligand>
</feature>
<dbReference type="EC" id="6.3.4.20" evidence="9 11"/>
<proteinExistence type="inferred from homology"/>
<evidence type="ECO:0000256" key="10">
    <source>
        <dbReference type="ARBA" id="ARBA00047890"/>
    </source>
</evidence>
<reference evidence="13 14" key="1">
    <citation type="submission" date="2016-12" db="EMBL/GenBank/DDBJ databases">
        <title>Isolation and genomic insights into novel planktonic Zetaproteobacteria from stratified waters of the Chesapeake Bay.</title>
        <authorList>
            <person name="McAllister S.M."/>
            <person name="Kato S."/>
            <person name="Chan C.S."/>
            <person name="Chiu B.K."/>
            <person name="Field E.K."/>
        </authorList>
    </citation>
    <scope>NUCLEOTIDE SEQUENCE [LARGE SCALE GENOMIC DNA]</scope>
    <source>
        <strain evidence="13 14">CP-5</strain>
    </source>
</reference>
<dbReference type="Gene3D" id="3.40.50.620">
    <property type="entry name" value="HUPs"/>
    <property type="match status" value="1"/>
</dbReference>
<comment type="function">
    <text evidence="11">Catalyzes the ATP-dependent conversion of 7-carboxy-7-deazaguanine (CDG) to 7-cyano-7-deazaguanine (preQ(0)).</text>
</comment>
<dbReference type="AlphaFoldDB" id="A0A2K8L4A8"/>
<keyword evidence="3 11" id="KW-0479">Metal-binding</keyword>
<feature type="binding site" evidence="11">
    <location>
        <position position="191"/>
    </location>
    <ligand>
        <name>Zn(2+)</name>
        <dbReference type="ChEBI" id="CHEBI:29105"/>
    </ligand>
</feature>
<dbReference type="GO" id="GO:0005524">
    <property type="term" value="F:ATP binding"/>
    <property type="evidence" value="ECO:0007669"/>
    <property type="project" value="UniProtKB-UniRule"/>
</dbReference>
<dbReference type="InterPro" id="IPR014729">
    <property type="entry name" value="Rossmann-like_a/b/a_fold"/>
</dbReference>
<keyword evidence="4 11" id="KW-0547">Nucleotide-binding</keyword>
<keyword evidence="5 11" id="KW-0671">Queuosine biosynthesis</keyword>
<dbReference type="NCBIfam" id="TIGR00364">
    <property type="entry name" value="7-cyano-7-deazaguanine synthase QueC"/>
    <property type="match status" value="1"/>
</dbReference>
<comment type="catalytic activity">
    <reaction evidence="10 11">
        <text>7-carboxy-7-carbaguanine + NH4(+) + 2 ATP = 7-cyano-7-carbaguanine + 2 AMP + 2 diphosphate + 2 H(+)</text>
        <dbReference type="Rhea" id="RHEA:27982"/>
        <dbReference type="ChEBI" id="CHEBI:15378"/>
        <dbReference type="ChEBI" id="CHEBI:28938"/>
        <dbReference type="ChEBI" id="CHEBI:30616"/>
        <dbReference type="ChEBI" id="CHEBI:33019"/>
        <dbReference type="ChEBI" id="CHEBI:45075"/>
        <dbReference type="ChEBI" id="CHEBI:61036"/>
        <dbReference type="ChEBI" id="CHEBI:456215"/>
        <dbReference type="EC" id="6.3.4.20"/>
    </reaction>
</comment>
<protein>
    <recommendedName>
        <fullName evidence="9 11">7-cyano-7-deazaguanine synthase</fullName>
        <ecNumber evidence="9 11">6.3.4.20</ecNumber>
    </recommendedName>
    <alternativeName>
        <fullName evidence="11">7-cyano-7-carbaguanine synthase</fullName>
    </alternativeName>
    <alternativeName>
        <fullName evidence="11">PreQ(0) synthase</fullName>
    </alternativeName>
    <alternativeName>
        <fullName evidence="11">Queuosine biosynthesis protein QueC</fullName>
    </alternativeName>
</protein>
<dbReference type="RefSeq" id="WP_100277652.1">
    <property type="nucleotide sequence ID" value="NZ_CP018799.1"/>
</dbReference>
<evidence type="ECO:0000256" key="11">
    <source>
        <dbReference type="HAMAP-Rule" id="MF_01633"/>
    </source>
</evidence>
<evidence type="ECO:0000256" key="5">
    <source>
        <dbReference type="ARBA" id="ARBA00022785"/>
    </source>
</evidence>
<keyword evidence="2 11" id="KW-0436">Ligase</keyword>
<dbReference type="OrthoDB" id="9789567at2"/>
<dbReference type="Pfam" id="PF06508">
    <property type="entry name" value="QueC"/>
    <property type="match status" value="1"/>
</dbReference>
<dbReference type="Proteomes" id="UP000231701">
    <property type="component" value="Chromosome"/>
</dbReference>
<comment type="similarity">
    <text evidence="8 11">Belongs to the QueC family.</text>
</comment>
<feature type="binding site" evidence="11">
    <location>
        <position position="201"/>
    </location>
    <ligand>
        <name>Zn(2+)</name>
        <dbReference type="ChEBI" id="CHEBI:29105"/>
    </ligand>
</feature>
<dbReference type="KEGG" id="maes:Ga0123461_1390"/>
<dbReference type="EMBL" id="CP018799">
    <property type="protein sequence ID" value="ATX79804.1"/>
    <property type="molecule type" value="Genomic_DNA"/>
</dbReference>
<evidence type="ECO:0000313" key="13">
    <source>
        <dbReference type="EMBL" id="ATX79804.1"/>
    </source>
</evidence>
<dbReference type="CDD" id="cd01995">
    <property type="entry name" value="QueC-like"/>
    <property type="match status" value="1"/>
</dbReference>
<evidence type="ECO:0000256" key="1">
    <source>
        <dbReference type="ARBA" id="ARBA00005061"/>
    </source>
</evidence>
<dbReference type="PANTHER" id="PTHR42914:SF1">
    <property type="entry name" value="7-CYANO-7-DEAZAGUANINE SYNTHASE"/>
    <property type="match status" value="1"/>
</dbReference>
<feature type="binding site" evidence="11">
    <location>
        <position position="207"/>
    </location>
    <ligand>
        <name>Zn(2+)</name>
        <dbReference type="ChEBI" id="CHEBI:29105"/>
    </ligand>
</feature>
<keyword evidence="12" id="KW-0732">Signal</keyword>
<evidence type="ECO:0000256" key="7">
    <source>
        <dbReference type="ARBA" id="ARBA00022840"/>
    </source>
</evidence>
<evidence type="ECO:0000313" key="14">
    <source>
        <dbReference type="Proteomes" id="UP000231701"/>
    </source>
</evidence>
<dbReference type="GO" id="GO:0008270">
    <property type="term" value="F:zinc ion binding"/>
    <property type="evidence" value="ECO:0007669"/>
    <property type="project" value="UniProtKB-UniRule"/>
</dbReference>
<evidence type="ECO:0000256" key="4">
    <source>
        <dbReference type="ARBA" id="ARBA00022741"/>
    </source>
</evidence>
<feature type="binding site" evidence="11">
    <location>
        <position position="204"/>
    </location>
    <ligand>
        <name>Zn(2+)</name>
        <dbReference type="ChEBI" id="CHEBI:29105"/>
    </ligand>
</feature>
<keyword evidence="7 11" id="KW-0067">ATP-binding</keyword>
<evidence type="ECO:0000256" key="12">
    <source>
        <dbReference type="SAM" id="SignalP"/>
    </source>
</evidence>
<gene>
    <name evidence="11" type="primary">queC</name>
    <name evidence="13" type="ORF">Ga0123461_1390</name>
</gene>
<evidence type="ECO:0000256" key="6">
    <source>
        <dbReference type="ARBA" id="ARBA00022833"/>
    </source>
</evidence>
<dbReference type="GO" id="GO:0016879">
    <property type="term" value="F:ligase activity, forming carbon-nitrogen bonds"/>
    <property type="evidence" value="ECO:0007669"/>
    <property type="project" value="UniProtKB-UniRule"/>
</dbReference>
<feature type="chain" id="PRO_5014791266" description="7-cyano-7-deazaguanine synthase" evidence="12">
    <location>
        <begin position="22"/>
        <end position="228"/>
    </location>
</feature>
<feature type="signal peptide" evidence="12">
    <location>
        <begin position="1"/>
        <end position="21"/>
    </location>
</feature>
<organism evidence="13 14">
    <name type="scientific">Mariprofundus aestuarium</name>
    <dbReference type="NCBI Taxonomy" id="1921086"/>
    <lineage>
        <taxon>Bacteria</taxon>
        <taxon>Pseudomonadati</taxon>
        <taxon>Pseudomonadota</taxon>
        <taxon>Candidatius Mariprofundia</taxon>
        <taxon>Mariprofundales</taxon>
        <taxon>Mariprofundaceae</taxon>
        <taxon>Mariprofundus</taxon>
    </lineage>
</organism>
<dbReference type="SUPFAM" id="SSF52402">
    <property type="entry name" value="Adenine nucleotide alpha hydrolases-like"/>
    <property type="match status" value="1"/>
</dbReference>
<dbReference type="UniPathway" id="UPA00391"/>
<dbReference type="HAMAP" id="MF_01633">
    <property type="entry name" value="QueC"/>
    <property type="match status" value="1"/>
</dbReference>
<keyword evidence="14" id="KW-1185">Reference proteome</keyword>
<evidence type="ECO:0000256" key="3">
    <source>
        <dbReference type="ARBA" id="ARBA00022723"/>
    </source>
</evidence>
<dbReference type="PIRSF" id="PIRSF006293">
    <property type="entry name" value="ExsB"/>
    <property type="match status" value="1"/>
</dbReference>
<dbReference type="GO" id="GO:0008616">
    <property type="term" value="P:tRNA queuosine(34) biosynthetic process"/>
    <property type="evidence" value="ECO:0007669"/>
    <property type="project" value="UniProtKB-UniRule"/>
</dbReference>